<dbReference type="EMBL" id="AM902716">
    <property type="protein sequence ID" value="CAP44767.1"/>
    <property type="molecule type" value="Genomic_DNA"/>
</dbReference>
<dbReference type="InterPro" id="IPR014972">
    <property type="entry name" value="Phage_Mu_Gp37"/>
</dbReference>
<sequence length="192" mass="20188">MLAEAEDSIVASVLAAVGQAVETVETLPGPWDQDALVLAFRKMPGVWVYFDGGTAGRGRGRIVGRYLVYAVTSHASGGRERQRGNSRQIGAYEIVERVVPTLDGHKAADLGTLHFAGLRVLSPASAQRKGVAVYEMAFSLEMGFPAPRDVDGVGGVGGLADFAIYSGTHHVGDGPDTESHLQLPTGSEEVSP</sequence>
<keyword evidence="3" id="KW-1185">Reference proteome</keyword>
<dbReference type="AlphaFoldDB" id="A9ID60"/>
<dbReference type="Proteomes" id="UP000001225">
    <property type="component" value="Chromosome"/>
</dbReference>
<dbReference type="KEGG" id="bpt:Bpet4416"/>
<evidence type="ECO:0000313" key="2">
    <source>
        <dbReference type="EMBL" id="CAP44767.1"/>
    </source>
</evidence>
<protein>
    <submittedName>
        <fullName evidence="2">Phage-related protein</fullName>
    </submittedName>
</protein>
<accession>A9ID60</accession>
<name>A9ID60_BORPD</name>
<proteinExistence type="predicted"/>
<reference evidence="2 3" key="1">
    <citation type="journal article" date="2008" name="BMC Genomics">
        <title>The missing link: Bordetella petrii is endowed with both the metabolic versatility of environmental bacteria and virulence traits of pathogenic Bordetellae.</title>
        <authorList>
            <person name="Gross R."/>
            <person name="Guzman C.A."/>
            <person name="Sebaihia M."/>
            <person name="Martins Dos Santos V.A."/>
            <person name="Pieper D.H."/>
            <person name="Koebnik R."/>
            <person name="Lechner M."/>
            <person name="Bartels D."/>
            <person name="Buhrmester J."/>
            <person name="Choudhuri J.V."/>
            <person name="Ebensen T."/>
            <person name="Gaigalat L."/>
            <person name="Herrmann S."/>
            <person name="Khachane A.N."/>
            <person name="Larisch C."/>
            <person name="Link S."/>
            <person name="Linke B."/>
            <person name="Meyer F."/>
            <person name="Mormann S."/>
            <person name="Nakunst D."/>
            <person name="Rueckert C."/>
            <person name="Schneiker-Bekel S."/>
            <person name="Schulze K."/>
            <person name="Vorhoelter F.J."/>
            <person name="Yevsa T."/>
            <person name="Engle J.T."/>
            <person name="Goldman W.E."/>
            <person name="Puehler A."/>
            <person name="Goebel U.B."/>
            <person name="Goesmann A."/>
            <person name="Bloecker H."/>
            <person name="Kaiser O."/>
            <person name="Martinez-Arias R."/>
        </authorList>
    </citation>
    <scope>NUCLEOTIDE SEQUENCE [LARGE SCALE GENOMIC DNA]</scope>
    <source>
        <strain evidence="3">ATCC BAA-461 / DSM 12804 / CCUG 43448 / CIP 107267 / Se-1111R</strain>
    </source>
</reference>
<gene>
    <name evidence="2" type="primary">gp37</name>
    <name evidence="2" type="ordered locus">Bpet4416</name>
</gene>
<feature type="compositionally biased region" description="Basic and acidic residues" evidence="1">
    <location>
        <begin position="170"/>
        <end position="179"/>
    </location>
</feature>
<organism evidence="2 3">
    <name type="scientific">Bordetella petrii (strain ATCC BAA-461 / DSM 12804 / CCUG 43448 / CIP 107267 / Se-1111R)</name>
    <dbReference type="NCBI Taxonomy" id="340100"/>
    <lineage>
        <taxon>Bacteria</taxon>
        <taxon>Pseudomonadati</taxon>
        <taxon>Pseudomonadota</taxon>
        <taxon>Betaproteobacteria</taxon>
        <taxon>Burkholderiales</taxon>
        <taxon>Alcaligenaceae</taxon>
        <taxon>Bordetella</taxon>
    </lineage>
</organism>
<evidence type="ECO:0000256" key="1">
    <source>
        <dbReference type="SAM" id="MobiDB-lite"/>
    </source>
</evidence>
<dbReference type="eggNOG" id="COG5003">
    <property type="taxonomic scope" value="Bacteria"/>
</dbReference>
<dbReference type="STRING" id="94624.Bpet4416"/>
<feature type="region of interest" description="Disordered" evidence="1">
    <location>
        <begin position="170"/>
        <end position="192"/>
    </location>
</feature>
<dbReference type="Pfam" id="PF08873">
    <property type="entry name" value="Phage_Mu_Gp37"/>
    <property type="match status" value="1"/>
</dbReference>
<evidence type="ECO:0000313" key="3">
    <source>
        <dbReference type="Proteomes" id="UP000001225"/>
    </source>
</evidence>
<feature type="compositionally biased region" description="Polar residues" evidence="1">
    <location>
        <begin position="180"/>
        <end position="192"/>
    </location>
</feature>